<organism evidence="2 3">
    <name type="scientific">Crossiella cryophila</name>
    <dbReference type="NCBI Taxonomy" id="43355"/>
    <lineage>
        <taxon>Bacteria</taxon>
        <taxon>Bacillati</taxon>
        <taxon>Actinomycetota</taxon>
        <taxon>Actinomycetes</taxon>
        <taxon>Pseudonocardiales</taxon>
        <taxon>Pseudonocardiaceae</taxon>
        <taxon>Crossiella</taxon>
    </lineage>
</organism>
<dbReference type="GO" id="GO:0003824">
    <property type="term" value="F:catalytic activity"/>
    <property type="evidence" value="ECO:0007669"/>
    <property type="project" value="UniProtKB-ARBA"/>
</dbReference>
<feature type="domain" description="AB hydrolase-1" evidence="1">
    <location>
        <begin position="54"/>
        <end position="267"/>
    </location>
</feature>
<dbReference type="PANTHER" id="PTHR43798">
    <property type="entry name" value="MONOACYLGLYCEROL LIPASE"/>
    <property type="match status" value="1"/>
</dbReference>
<accession>A0A7W7CDT3</accession>
<evidence type="ECO:0000313" key="2">
    <source>
        <dbReference type="EMBL" id="MBB4679301.1"/>
    </source>
</evidence>
<comment type="caution">
    <text evidence="2">The sequence shown here is derived from an EMBL/GenBank/DDBJ whole genome shotgun (WGS) entry which is preliminary data.</text>
</comment>
<dbReference type="Proteomes" id="UP000533598">
    <property type="component" value="Unassembled WGS sequence"/>
</dbReference>
<dbReference type="AlphaFoldDB" id="A0A7W7CDT3"/>
<name>A0A7W7CDT3_9PSEU</name>
<dbReference type="SUPFAM" id="SSF53474">
    <property type="entry name" value="alpha/beta-Hydrolases"/>
    <property type="match status" value="1"/>
</dbReference>
<reference evidence="2 3" key="1">
    <citation type="submission" date="2020-08" db="EMBL/GenBank/DDBJ databases">
        <title>Sequencing the genomes of 1000 actinobacteria strains.</title>
        <authorList>
            <person name="Klenk H.-P."/>
        </authorList>
    </citation>
    <scope>NUCLEOTIDE SEQUENCE [LARGE SCALE GENOMIC DNA]</scope>
    <source>
        <strain evidence="2 3">DSM 44230</strain>
    </source>
</reference>
<keyword evidence="3" id="KW-1185">Reference proteome</keyword>
<dbReference type="RefSeq" id="WP_185005063.1">
    <property type="nucleotide sequence ID" value="NZ_BAAAUI010000073.1"/>
</dbReference>
<sequence length="284" mass="31043">MNAIYRTPESQRLLAERYRALLTRWPVPSDQETVSTSDGDTFVISSGPADAPPLVLLHGSGGNATAWLEVAAAWSEHFRLHAIDIPGEPGLSNPDRMPMTSGAHVRWLSEVLGALGVRRAPFVATSLSGQIALDQAVHRPEQVERLALVCPSGIGRQTFGWLPKALLYGLQGEAGRRKLFRLIMGTSTLPAEMEEYLLFVNRHFRPRRDKIRVATDEELAGLDLPMMVGIGGKDVLLDSAQTQSRLAGFVPRAKVHLSPGTGHYVPVSSLPVLEFLLSQQESRA</sequence>
<protein>
    <submittedName>
        <fullName evidence="2">Pimeloyl-ACP methyl ester carboxylesterase</fullName>
    </submittedName>
</protein>
<dbReference type="EMBL" id="JACHMH010000001">
    <property type="protein sequence ID" value="MBB4679301.1"/>
    <property type="molecule type" value="Genomic_DNA"/>
</dbReference>
<gene>
    <name evidence="2" type="ORF">HNR67_005419</name>
</gene>
<dbReference type="GO" id="GO:0016020">
    <property type="term" value="C:membrane"/>
    <property type="evidence" value="ECO:0007669"/>
    <property type="project" value="TreeGrafter"/>
</dbReference>
<dbReference type="InterPro" id="IPR029058">
    <property type="entry name" value="AB_hydrolase_fold"/>
</dbReference>
<dbReference type="InterPro" id="IPR050266">
    <property type="entry name" value="AB_hydrolase_sf"/>
</dbReference>
<dbReference type="Gene3D" id="3.40.50.1820">
    <property type="entry name" value="alpha/beta hydrolase"/>
    <property type="match status" value="1"/>
</dbReference>
<proteinExistence type="predicted"/>
<evidence type="ECO:0000259" key="1">
    <source>
        <dbReference type="Pfam" id="PF12697"/>
    </source>
</evidence>
<dbReference type="PANTHER" id="PTHR43798:SF33">
    <property type="entry name" value="HYDROLASE, PUTATIVE (AFU_ORTHOLOGUE AFUA_2G14860)-RELATED"/>
    <property type="match status" value="1"/>
</dbReference>
<dbReference type="InterPro" id="IPR000073">
    <property type="entry name" value="AB_hydrolase_1"/>
</dbReference>
<evidence type="ECO:0000313" key="3">
    <source>
        <dbReference type="Proteomes" id="UP000533598"/>
    </source>
</evidence>
<dbReference type="Pfam" id="PF12697">
    <property type="entry name" value="Abhydrolase_6"/>
    <property type="match status" value="1"/>
</dbReference>